<keyword evidence="2" id="KW-1185">Reference proteome</keyword>
<accession>A0ABS9MQW4</accession>
<dbReference type="SUPFAM" id="SSF54909">
    <property type="entry name" value="Dimeric alpha+beta barrel"/>
    <property type="match status" value="1"/>
</dbReference>
<dbReference type="RefSeq" id="WP_237978642.1">
    <property type="nucleotide sequence ID" value="NZ_JAKNCT010000006.1"/>
</dbReference>
<evidence type="ECO:0008006" key="3">
    <source>
        <dbReference type="Google" id="ProtNLM"/>
    </source>
</evidence>
<sequence length="104" mass="11696">MPATTPNPPYYSLAFTTIVSPGTFEVFTKLIEFVKESAPKARGFLGLEEAMGQKEWITILYWADREAIDEWSKGLRLFAAKHPTLMMAFLSSKARIAKVEKALP</sequence>
<evidence type="ECO:0000313" key="1">
    <source>
        <dbReference type="EMBL" id="MCG5030989.1"/>
    </source>
</evidence>
<dbReference type="InterPro" id="IPR011008">
    <property type="entry name" value="Dimeric_a/b-barrel"/>
</dbReference>
<dbReference type="Proteomes" id="UP001297600">
    <property type="component" value="Unassembled WGS sequence"/>
</dbReference>
<reference evidence="1 2" key="1">
    <citation type="submission" date="2022-02" db="EMBL/GenBank/DDBJ databases">
        <title>Mesosutterella porci, a novel member of the family Sutterellaceae from pig feces.</title>
        <authorList>
            <person name="Wylensek D."/>
            <person name="Clavel T."/>
        </authorList>
    </citation>
    <scope>NUCLEOTIDE SEQUENCE [LARGE SCALE GENOMIC DNA]</scope>
    <source>
        <strain evidence="2">oilRF-744-wt-GAM-9</strain>
    </source>
</reference>
<protein>
    <recommendedName>
        <fullName evidence="3">ABM domain-containing protein</fullName>
    </recommendedName>
</protein>
<evidence type="ECO:0000313" key="2">
    <source>
        <dbReference type="Proteomes" id="UP001297600"/>
    </source>
</evidence>
<dbReference type="EMBL" id="JAKNCT010000006">
    <property type="protein sequence ID" value="MCG5030989.1"/>
    <property type="molecule type" value="Genomic_DNA"/>
</dbReference>
<gene>
    <name evidence="1" type="ORF">MAF45_05950</name>
</gene>
<proteinExistence type="predicted"/>
<name>A0ABS9MQW4_9BURK</name>
<organism evidence="1 2">
    <name type="scientific">Mesosutterella porci</name>
    <dbReference type="NCBI Taxonomy" id="2915351"/>
    <lineage>
        <taxon>Bacteria</taxon>
        <taxon>Pseudomonadati</taxon>
        <taxon>Pseudomonadota</taxon>
        <taxon>Betaproteobacteria</taxon>
        <taxon>Burkholderiales</taxon>
        <taxon>Sutterellaceae</taxon>
        <taxon>Mesosutterella</taxon>
    </lineage>
</organism>
<dbReference type="Gene3D" id="3.30.70.100">
    <property type="match status" value="1"/>
</dbReference>
<comment type="caution">
    <text evidence="1">The sequence shown here is derived from an EMBL/GenBank/DDBJ whole genome shotgun (WGS) entry which is preliminary data.</text>
</comment>